<accession>A0A7W7EVD5</accession>
<dbReference type="RefSeq" id="WP_144906834.1">
    <property type="nucleotide sequence ID" value="NZ_JACHOA010000007.1"/>
</dbReference>
<protein>
    <submittedName>
        <fullName evidence="1">Putative membrane protein</fullName>
    </submittedName>
</protein>
<evidence type="ECO:0000313" key="1">
    <source>
        <dbReference type="EMBL" id="MBB4615348.1"/>
    </source>
</evidence>
<name>A0A7W7EVD5_9SPHN</name>
<keyword evidence="2" id="KW-1185">Reference proteome</keyword>
<reference evidence="1 2" key="1">
    <citation type="submission" date="2020-08" db="EMBL/GenBank/DDBJ databases">
        <title>Genomic Encyclopedia of Type Strains, Phase IV (KMG-IV): sequencing the most valuable type-strain genomes for metagenomic binning, comparative biology and taxonomic classification.</title>
        <authorList>
            <person name="Goeker M."/>
        </authorList>
    </citation>
    <scope>NUCLEOTIDE SEQUENCE [LARGE SCALE GENOMIC DNA]</scope>
    <source>
        <strain evidence="1 2">DSM 17507</strain>
    </source>
</reference>
<evidence type="ECO:0000313" key="2">
    <source>
        <dbReference type="Proteomes" id="UP000538566"/>
    </source>
</evidence>
<dbReference type="AlphaFoldDB" id="A0A7W7EVD5"/>
<dbReference type="Proteomes" id="UP000538566">
    <property type="component" value="Unassembled WGS sequence"/>
</dbReference>
<proteinExistence type="predicted"/>
<organism evidence="1 2">
    <name type="scientific">Novosphingobium taihuense</name>
    <dbReference type="NCBI Taxonomy" id="260085"/>
    <lineage>
        <taxon>Bacteria</taxon>
        <taxon>Pseudomonadati</taxon>
        <taxon>Pseudomonadota</taxon>
        <taxon>Alphaproteobacteria</taxon>
        <taxon>Sphingomonadales</taxon>
        <taxon>Sphingomonadaceae</taxon>
        <taxon>Novosphingobium</taxon>
    </lineage>
</organism>
<gene>
    <name evidence="1" type="ORF">GGR37_003638</name>
</gene>
<dbReference type="EMBL" id="JACHOA010000007">
    <property type="protein sequence ID" value="MBB4615348.1"/>
    <property type="molecule type" value="Genomic_DNA"/>
</dbReference>
<sequence length="72" mass="7365">MIGKIFGALAGKRIAEHMSGNNGAGGLVMGVAAASLLKRAGPLGLVAALAGSYFLKRRPDHQSASYARPSKK</sequence>
<comment type="caution">
    <text evidence="1">The sequence shown here is derived from an EMBL/GenBank/DDBJ whole genome shotgun (WGS) entry which is preliminary data.</text>
</comment>